<evidence type="ECO:0000313" key="2">
    <source>
        <dbReference type="Proteomes" id="UP000051155"/>
    </source>
</evidence>
<keyword evidence="2" id="KW-1185">Reference proteome</keyword>
<name>A0A0R1Q2Z4_9LACO</name>
<reference evidence="1 2" key="1">
    <citation type="journal article" date="2015" name="Genome Announc.">
        <title>Expanding the biotechnology potential of lactobacilli through comparative genomics of 213 strains and associated genera.</title>
        <authorList>
            <person name="Sun Z."/>
            <person name="Harris H.M."/>
            <person name="McCann A."/>
            <person name="Guo C."/>
            <person name="Argimon S."/>
            <person name="Zhang W."/>
            <person name="Yang X."/>
            <person name="Jeffery I.B."/>
            <person name="Cooney J.C."/>
            <person name="Kagawa T.F."/>
            <person name="Liu W."/>
            <person name="Song Y."/>
            <person name="Salvetti E."/>
            <person name="Wrobel A."/>
            <person name="Rasinkangas P."/>
            <person name="Parkhill J."/>
            <person name="Rea M.C."/>
            <person name="O'Sullivan O."/>
            <person name="Ritari J."/>
            <person name="Douillard F.P."/>
            <person name="Paul Ross R."/>
            <person name="Yang R."/>
            <person name="Briner A.E."/>
            <person name="Felis G.E."/>
            <person name="de Vos W.M."/>
            <person name="Barrangou R."/>
            <person name="Klaenhammer T.R."/>
            <person name="Caufield P.W."/>
            <person name="Cui Y."/>
            <person name="Zhang H."/>
            <person name="O'Toole P.W."/>
        </authorList>
    </citation>
    <scope>NUCLEOTIDE SEQUENCE [LARGE SCALE GENOMIC DNA]</scope>
    <source>
        <strain evidence="1 2">DSM 19971</strain>
    </source>
</reference>
<evidence type="ECO:0000313" key="1">
    <source>
        <dbReference type="EMBL" id="KRL39005.1"/>
    </source>
</evidence>
<gene>
    <name evidence="1" type="ORF">FD20_GL000043</name>
</gene>
<protein>
    <submittedName>
        <fullName evidence="1">Uncharacterized protein</fullName>
    </submittedName>
</protein>
<dbReference type="AlphaFoldDB" id="A0A0R1Q2Z4"/>
<organism evidence="1 2">
    <name type="scientific">Liquorilactobacillus uvarum DSM 19971</name>
    <dbReference type="NCBI Taxonomy" id="1423812"/>
    <lineage>
        <taxon>Bacteria</taxon>
        <taxon>Bacillati</taxon>
        <taxon>Bacillota</taxon>
        <taxon>Bacilli</taxon>
        <taxon>Lactobacillales</taxon>
        <taxon>Lactobacillaceae</taxon>
        <taxon>Liquorilactobacillus</taxon>
    </lineage>
</organism>
<accession>A0A0R1Q2Z4</accession>
<dbReference type="EMBL" id="AZEG01000001">
    <property type="protein sequence ID" value="KRL39005.1"/>
    <property type="molecule type" value="Genomic_DNA"/>
</dbReference>
<proteinExistence type="predicted"/>
<dbReference type="PATRIC" id="fig|1423812.3.peg.45"/>
<sequence length="67" mass="8172">MFLFIEQNNKHARKILSEEGWGIQIICFRQLLKKLRKLFMIKINYLIQLVESNYTGKLPHGEWIFYK</sequence>
<dbReference type="Proteomes" id="UP000051155">
    <property type="component" value="Unassembled WGS sequence"/>
</dbReference>
<comment type="caution">
    <text evidence="1">The sequence shown here is derived from an EMBL/GenBank/DDBJ whole genome shotgun (WGS) entry which is preliminary data.</text>
</comment>